<evidence type="ECO:0000313" key="1">
    <source>
        <dbReference type="EMBL" id="QHW33507.1"/>
    </source>
</evidence>
<sequence>MKIDLQHGLPIVSLTLTHNNQSIILLNVLFDTGCAATVFDTDVLAQIGIYIDFINGRAKRKYGVGGTSEICYEQIIPELQIEHFALKTLPVQLGSIQETYGFDGILGIDFMINSKCKVDFELMKITFFNYNERFPLSGSRLFFAIYKKLLHPLTQQ</sequence>
<dbReference type="InterPro" id="IPR021109">
    <property type="entry name" value="Peptidase_aspartic_dom_sf"/>
</dbReference>
<dbReference type="SUPFAM" id="SSF50630">
    <property type="entry name" value="Acid proteases"/>
    <property type="match status" value="1"/>
</dbReference>
<dbReference type="Gene3D" id="2.40.70.10">
    <property type="entry name" value="Acid Proteases"/>
    <property type="match status" value="1"/>
</dbReference>
<accession>A0A6C0P4X4</accession>
<dbReference type="RefSeq" id="WP_162643502.1">
    <property type="nucleotide sequence ID" value="NZ_CP048286.1"/>
</dbReference>
<proteinExistence type="predicted"/>
<dbReference type="Proteomes" id="UP000479114">
    <property type="component" value="Chromosome"/>
</dbReference>
<keyword evidence="2" id="KW-1185">Reference proteome</keyword>
<organism evidence="1 2">
    <name type="scientific">Paenibacillus rhizovicinus</name>
    <dbReference type="NCBI Taxonomy" id="2704463"/>
    <lineage>
        <taxon>Bacteria</taxon>
        <taxon>Bacillati</taxon>
        <taxon>Bacillota</taxon>
        <taxon>Bacilli</taxon>
        <taxon>Bacillales</taxon>
        <taxon>Paenibacillaceae</taxon>
        <taxon>Paenibacillus</taxon>
    </lineage>
</organism>
<dbReference type="EMBL" id="CP048286">
    <property type="protein sequence ID" value="QHW33507.1"/>
    <property type="molecule type" value="Genomic_DNA"/>
</dbReference>
<evidence type="ECO:0008006" key="3">
    <source>
        <dbReference type="Google" id="ProtNLM"/>
    </source>
</evidence>
<reference evidence="1 2" key="1">
    <citation type="submission" date="2020-02" db="EMBL/GenBank/DDBJ databases">
        <title>Paenibacillus sp. nov., isolated from rhizosphere soil of tomato.</title>
        <authorList>
            <person name="Weon H.-Y."/>
            <person name="Lee S.A."/>
        </authorList>
    </citation>
    <scope>NUCLEOTIDE SEQUENCE [LARGE SCALE GENOMIC DNA]</scope>
    <source>
        <strain evidence="1 2">14171R-81</strain>
    </source>
</reference>
<protein>
    <recommendedName>
        <fullName evidence="3">Peptidase A2 domain-containing protein</fullName>
    </recommendedName>
</protein>
<dbReference type="AlphaFoldDB" id="A0A6C0P4X4"/>
<evidence type="ECO:0000313" key="2">
    <source>
        <dbReference type="Proteomes" id="UP000479114"/>
    </source>
</evidence>
<dbReference type="KEGG" id="prz:GZH47_23715"/>
<gene>
    <name evidence="1" type="ORF">GZH47_23715</name>
</gene>
<name>A0A6C0P4X4_9BACL</name>